<gene>
    <name evidence="8" type="ORF">HNR19_003053</name>
</gene>
<evidence type="ECO:0000259" key="7">
    <source>
        <dbReference type="Pfam" id="PF14378"/>
    </source>
</evidence>
<feature type="transmembrane region" description="Helical" evidence="6">
    <location>
        <begin position="12"/>
        <end position="31"/>
    </location>
</feature>
<evidence type="ECO:0000313" key="8">
    <source>
        <dbReference type="EMBL" id="NYJ02355.1"/>
    </source>
</evidence>
<accession>A0A853C3R7</accession>
<comment type="subcellular location">
    <subcellularLocation>
        <location evidence="1">Membrane</location>
        <topology evidence="1">Multi-pass membrane protein</topology>
    </subcellularLocation>
</comment>
<feature type="transmembrane region" description="Helical" evidence="6">
    <location>
        <begin position="51"/>
        <end position="70"/>
    </location>
</feature>
<dbReference type="Gene3D" id="1.20.144.10">
    <property type="entry name" value="Phosphatidic acid phosphatase type 2/haloperoxidase"/>
    <property type="match status" value="1"/>
</dbReference>
<feature type="transmembrane region" description="Helical" evidence="6">
    <location>
        <begin position="162"/>
        <end position="188"/>
    </location>
</feature>
<protein>
    <recommendedName>
        <fullName evidence="7">Inositolphosphotransferase Aur1/Ipt1 domain-containing protein</fullName>
    </recommendedName>
</protein>
<dbReference type="Pfam" id="PF14378">
    <property type="entry name" value="PAP2_3"/>
    <property type="match status" value="1"/>
</dbReference>
<dbReference type="InterPro" id="IPR026841">
    <property type="entry name" value="Aur1/Ipt1"/>
</dbReference>
<evidence type="ECO:0000313" key="9">
    <source>
        <dbReference type="Proteomes" id="UP000530424"/>
    </source>
</evidence>
<dbReference type="RefSeq" id="WP_179668733.1">
    <property type="nucleotide sequence ID" value="NZ_JACCFP010000001.1"/>
</dbReference>
<name>A0A853C3R7_9ACTN</name>
<evidence type="ECO:0000256" key="5">
    <source>
        <dbReference type="SAM" id="MobiDB-lite"/>
    </source>
</evidence>
<keyword evidence="4 6" id="KW-0472">Membrane</keyword>
<dbReference type="Proteomes" id="UP000530424">
    <property type="component" value="Unassembled WGS sequence"/>
</dbReference>
<dbReference type="InterPro" id="IPR052185">
    <property type="entry name" value="IPC_Synthase-Related"/>
</dbReference>
<keyword evidence="3 6" id="KW-1133">Transmembrane helix</keyword>
<evidence type="ECO:0000256" key="1">
    <source>
        <dbReference type="ARBA" id="ARBA00004141"/>
    </source>
</evidence>
<comment type="caution">
    <text evidence="8">The sequence shown here is derived from an EMBL/GenBank/DDBJ whole genome shotgun (WGS) entry which is preliminary data.</text>
</comment>
<feature type="domain" description="Inositolphosphotransferase Aur1/Ipt1" evidence="7">
    <location>
        <begin position="136"/>
        <end position="328"/>
    </location>
</feature>
<dbReference type="CDD" id="cd03386">
    <property type="entry name" value="PAP2_Aur1_like"/>
    <property type="match status" value="1"/>
</dbReference>
<keyword evidence="9" id="KW-1185">Reference proteome</keyword>
<feature type="transmembrane region" description="Helical" evidence="6">
    <location>
        <begin position="317"/>
        <end position="337"/>
    </location>
</feature>
<reference evidence="8 9" key="1">
    <citation type="submission" date="2020-07" db="EMBL/GenBank/DDBJ databases">
        <title>Sequencing the genomes of 1000 actinobacteria strains.</title>
        <authorList>
            <person name="Klenk H.-P."/>
        </authorList>
    </citation>
    <scope>NUCLEOTIDE SEQUENCE [LARGE SCALE GENOMIC DNA]</scope>
    <source>
        <strain evidence="8 9">DSM 103833</strain>
    </source>
</reference>
<evidence type="ECO:0000256" key="2">
    <source>
        <dbReference type="ARBA" id="ARBA00022692"/>
    </source>
</evidence>
<dbReference type="EMBL" id="JACCFP010000001">
    <property type="protein sequence ID" value="NYJ02355.1"/>
    <property type="molecule type" value="Genomic_DNA"/>
</dbReference>
<keyword evidence="2 6" id="KW-0812">Transmembrane</keyword>
<feature type="region of interest" description="Disordered" evidence="5">
    <location>
        <begin position="349"/>
        <end position="374"/>
    </location>
</feature>
<evidence type="ECO:0000256" key="3">
    <source>
        <dbReference type="ARBA" id="ARBA00022989"/>
    </source>
</evidence>
<evidence type="ECO:0000256" key="4">
    <source>
        <dbReference type="ARBA" id="ARBA00023136"/>
    </source>
</evidence>
<organism evidence="8 9">
    <name type="scientific">Nocardioides thalensis</name>
    <dbReference type="NCBI Taxonomy" id="1914755"/>
    <lineage>
        <taxon>Bacteria</taxon>
        <taxon>Bacillati</taxon>
        <taxon>Actinomycetota</taxon>
        <taxon>Actinomycetes</taxon>
        <taxon>Propionibacteriales</taxon>
        <taxon>Nocardioidaceae</taxon>
        <taxon>Nocardioides</taxon>
    </lineage>
</organism>
<feature type="transmembrane region" description="Helical" evidence="6">
    <location>
        <begin position="293"/>
        <end position="311"/>
    </location>
</feature>
<feature type="transmembrane region" description="Helical" evidence="6">
    <location>
        <begin position="101"/>
        <end position="118"/>
    </location>
</feature>
<sequence>MNNEYGAPRWLPRFALAWGAGLALAVATVVISLTEDLPIRDPDDDIVPGYIRYPAIVLGAILADIVPRVLHRAGRPGAGWLLRVVMHWGEVVRERWQRDHLLFALNGGLAWYLCYAAFRNVKSMAPFVHEKIYDDQLADVDRFLFAGHDPASVLHEWFGTGWVAHLLAIVYVAWIVMVPITIAIALVWTRHTRAGEWLVTAIAVDWVLGAAIYLLVPTVGPIYSDPATFASLPETFVTPLQEDLWSDRLAVMADPVGAGTLQTVAAFASLHVGIMVTICIVGELIALPRWVRVSSWVFLGLTILSTVYFGWHFAVDAVGGVALGATGVWAAGIATGNRVGWRLRLRREEEPASAARPEELDVRSEPPGDHLARD</sequence>
<proteinExistence type="predicted"/>
<evidence type="ECO:0000256" key="6">
    <source>
        <dbReference type="SAM" id="Phobius"/>
    </source>
</evidence>
<feature type="transmembrane region" description="Helical" evidence="6">
    <location>
        <begin position="197"/>
        <end position="216"/>
    </location>
</feature>
<dbReference type="PANTHER" id="PTHR31310:SF7">
    <property type="entry name" value="PA-PHOSPHATASE RELATED-FAMILY PROTEIN DDB_G0268928"/>
    <property type="match status" value="1"/>
</dbReference>
<dbReference type="PANTHER" id="PTHR31310">
    <property type="match status" value="1"/>
</dbReference>
<dbReference type="GO" id="GO:0016020">
    <property type="term" value="C:membrane"/>
    <property type="evidence" value="ECO:0007669"/>
    <property type="project" value="UniProtKB-SubCell"/>
</dbReference>
<dbReference type="AlphaFoldDB" id="A0A853C3R7"/>
<feature type="transmembrane region" description="Helical" evidence="6">
    <location>
        <begin position="264"/>
        <end position="286"/>
    </location>
</feature>